<organism evidence="1">
    <name type="scientific">uncultured Eubacteriales bacterium</name>
    <dbReference type="NCBI Taxonomy" id="172733"/>
    <lineage>
        <taxon>Bacteria</taxon>
        <taxon>Bacillati</taxon>
        <taxon>Bacillota</taxon>
        <taxon>Clostridia</taxon>
        <taxon>Eubacteriales</taxon>
        <taxon>environmental samples</taxon>
    </lineage>
</organism>
<dbReference type="EMBL" id="FLUN01000001">
    <property type="protein sequence ID" value="SBW11630.1"/>
    <property type="molecule type" value="Genomic_DNA"/>
</dbReference>
<evidence type="ECO:0000313" key="1">
    <source>
        <dbReference type="EMBL" id="SBW11630.1"/>
    </source>
</evidence>
<name>A0A212KIW5_9FIRM</name>
<reference evidence="1" key="1">
    <citation type="submission" date="2016-04" db="EMBL/GenBank/DDBJ databases">
        <authorList>
            <person name="Evans L.H."/>
            <person name="Alamgir A."/>
            <person name="Owens N."/>
            <person name="Weber N.D."/>
            <person name="Virtaneva K."/>
            <person name="Barbian K."/>
            <person name="Babar A."/>
            <person name="Rosenke K."/>
        </authorList>
    </citation>
    <scope>NUCLEOTIDE SEQUENCE</scope>
    <source>
        <strain evidence="1">86</strain>
    </source>
</reference>
<gene>
    <name evidence="1" type="ORF">KL86CLO1_13338</name>
</gene>
<accession>A0A212KIW5</accession>
<proteinExistence type="predicted"/>
<dbReference type="AlphaFoldDB" id="A0A212KIW5"/>
<sequence length="29" mass="3061">MGSGLGFKVFALVMGNSCMKNTLLFSFGC</sequence>
<protein>
    <submittedName>
        <fullName evidence="1">Uncharacterized protein</fullName>
    </submittedName>
</protein>